<dbReference type="PANTHER" id="PTHR24198:SF165">
    <property type="entry name" value="ANKYRIN REPEAT-CONTAINING PROTEIN-RELATED"/>
    <property type="match status" value="1"/>
</dbReference>
<dbReference type="SMART" id="SM00248">
    <property type="entry name" value="ANK"/>
    <property type="match status" value="5"/>
</dbReference>
<reference evidence="4 5" key="1">
    <citation type="submission" date="2023-01" db="EMBL/GenBank/DDBJ databases">
        <title>Analysis of 21 Apiospora genomes using comparative genomics revels a genus with tremendous synthesis potential of carbohydrate active enzymes and secondary metabolites.</title>
        <authorList>
            <person name="Sorensen T."/>
        </authorList>
    </citation>
    <scope>NUCLEOTIDE SEQUENCE [LARGE SCALE GENOMIC DNA]</scope>
    <source>
        <strain evidence="4 5">CBS 135458</strain>
    </source>
</reference>
<dbReference type="Pfam" id="PF13637">
    <property type="entry name" value="Ank_4"/>
    <property type="match status" value="1"/>
</dbReference>
<dbReference type="PANTHER" id="PTHR24198">
    <property type="entry name" value="ANKYRIN REPEAT AND PROTEIN KINASE DOMAIN-CONTAINING PROTEIN"/>
    <property type="match status" value="1"/>
</dbReference>
<feature type="repeat" description="ANK" evidence="3">
    <location>
        <begin position="202"/>
        <end position="226"/>
    </location>
</feature>
<keyword evidence="2 3" id="KW-0040">ANK repeat</keyword>
<proteinExistence type="predicted"/>
<dbReference type="InterPro" id="IPR036770">
    <property type="entry name" value="Ankyrin_rpt-contain_sf"/>
</dbReference>
<name>A0ABR1UJL8_9PEZI</name>
<comment type="caution">
    <text evidence="4">The sequence shown here is derived from an EMBL/GenBank/DDBJ whole genome shotgun (WGS) entry which is preliminary data.</text>
</comment>
<dbReference type="SUPFAM" id="SSF48403">
    <property type="entry name" value="Ankyrin repeat"/>
    <property type="match status" value="1"/>
</dbReference>
<evidence type="ECO:0008006" key="6">
    <source>
        <dbReference type="Google" id="ProtNLM"/>
    </source>
</evidence>
<dbReference type="InterPro" id="IPR002110">
    <property type="entry name" value="Ankyrin_rpt"/>
</dbReference>
<evidence type="ECO:0000256" key="3">
    <source>
        <dbReference type="PROSITE-ProRule" id="PRU00023"/>
    </source>
</evidence>
<evidence type="ECO:0000256" key="1">
    <source>
        <dbReference type="ARBA" id="ARBA00022737"/>
    </source>
</evidence>
<sequence>MLEILLDYADRSRMNELGVDGFALIHLPSHLESLWMLELLIQHGADPNLRVHNGRRDPALVHVLKSKHFDYASALLGHGADPYMANIKGLDAVLTACRMGATQFLEDIYCAKEIEGKINWRRTCTFVWRENRYSDVNGLHLAASNGKVAVLEFYTNHDLLESLESRSGNGFRPLHYAAMGGYEEVVKFLCLNGCDINAKGEDGSTALHLAAKFGHYEVVKRLKHSGCKWSLDAAGWSTLFYAHQSNEERLIEYLTTDNYNAIVDTKRGNMAFGIASTLRAKAAAKAFEDAIDKDDIALCYKLNSSGCDLDGFLLSCGGCSPLIKAIHNRRLRITE</sequence>
<dbReference type="EMBL" id="JAQQWL010000009">
    <property type="protein sequence ID" value="KAK8058054.1"/>
    <property type="molecule type" value="Genomic_DNA"/>
</dbReference>
<dbReference type="Gene3D" id="1.25.40.20">
    <property type="entry name" value="Ankyrin repeat-containing domain"/>
    <property type="match status" value="2"/>
</dbReference>
<evidence type="ECO:0000256" key="2">
    <source>
        <dbReference type="ARBA" id="ARBA00023043"/>
    </source>
</evidence>
<dbReference type="PROSITE" id="PS50088">
    <property type="entry name" value="ANK_REPEAT"/>
    <property type="match status" value="2"/>
</dbReference>
<evidence type="ECO:0000313" key="4">
    <source>
        <dbReference type="EMBL" id="KAK8058054.1"/>
    </source>
</evidence>
<dbReference type="Proteomes" id="UP001480595">
    <property type="component" value="Unassembled WGS sequence"/>
</dbReference>
<dbReference type="RefSeq" id="XP_066713500.1">
    <property type="nucleotide sequence ID" value="XM_066859911.1"/>
</dbReference>
<gene>
    <name evidence="4" type="ORF">PG994_008502</name>
</gene>
<accession>A0ABR1UJL8</accession>
<keyword evidence="5" id="KW-1185">Reference proteome</keyword>
<dbReference type="GeneID" id="92092974"/>
<evidence type="ECO:0000313" key="5">
    <source>
        <dbReference type="Proteomes" id="UP001480595"/>
    </source>
</evidence>
<organism evidence="4 5">
    <name type="scientific">Apiospora phragmitis</name>
    <dbReference type="NCBI Taxonomy" id="2905665"/>
    <lineage>
        <taxon>Eukaryota</taxon>
        <taxon>Fungi</taxon>
        <taxon>Dikarya</taxon>
        <taxon>Ascomycota</taxon>
        <taxon>Pezizomycotina</taxon>
        <taxon>Sordariomycetes</taxon>
        <taxon>Xylariomycetidae</taxon>
        <taxon>Amphisphaeriales</taxon>
        <taxon>Apiosporaceae</taxon>
        <taxon>Apiospora</taxon>
    </lineage>
</organism>
<dbReference type="PROSITE" id="PS50297">
    <property type="entry name" value="ANK_REP_REGION"/>
    <property type="match status" value="2"/>
</dbReference>
<protein>
    <recommendedName>
        <fullName evidence="6">Ankyrin repeat protein</fullName>
    </recommendedName>
</protein>
<feature type="repeat" description="ANK" evidence="3">
    <location>
        <begin position="169"/>
        <end position="201"/>
    </location>
</feature>
<keyword evidence="1" id="KW-0677">Repeat</keyword>